<feature type="domain" description="Nudix hydrolase" evidence="3">
    <location>
        <begin position="34"/>
        <end position="165"/>
    </location>
</feature>
<keyword evidence="2" id="KW-0378">Hydrolase</keyword>
<keyword evidence="5" id="KW-1185">Reference proteome</keyword>
<comment type="caution">
    <text evidence="4">The sequence shown here is derived from an EMBL/GenBank/DDBJ whole genome shotgun (WGS) entry which is preliminary data.</text>
</comment>
<comment type="cofactor">
    <cofactor evidence="1">
        <name>Mg(2+)</name>
        <dbReference type="ChEBI" id="CHEBI:18420"/>
    </cofactor>
</comment>
<name>A0ABP4NXN0_9ACTN</name>
<evidence type="ECO:0000256" key="1">
    <source>
        <dbReference type="ARBA" id="ARBA00001946"/>
    </source>
</evidence>
<evidence type="ECO:0000313" key="4">
    <source>
        <dbReference type="EMBL" id="GAA1567732.1"/>
    </source>
</evidence>
<evidence type="ECO:0000313" key="5">
    <source>
        <dbReference type="Proteomes" id="UP001500393"/>
    </source>
</evidence>
<dbReference type="EMBL" id="BAAAOS010000018">
    <property type="protein sequence ID" value="GAA1567732.1"/>
    <property type="molecule type" value="Genomic_DNA"/>
</dbReference>
<dbReference type="Proteomes" id="UP001500393">
    <property type="component" value="Unassembled WGS sequence"/>
</dbReference>
<organism evidence="4 5">
    <name type="scientific">Kribbella sancticallisti</name>
    <dbReference type="NCBI Taxonomy" id="460087"/>
    <lineage>
        <taxon>Bacteria</taxon>
        <taxon>Bacillati</taxon>
        <taxon>Actinomycetota</taxon>
        <taxon>Actinomycetes</taxon>
        <taxon>Propionibacteriales</taxon>
        <taxon>Kribbellaceae</taxon>
        <taxon>Kribbella</taxon>
    </lineage>
</organism>
<dbReference type="InterPro" id="IPR020476">
    <property type="entry name" value="Nudix_hydrolase"/>
</dbReference>
<sequence length="179" mass="19624">MKLSTEIIYQSSWLELRCDETVLPEGSRGRYDHVVVPGSATVLAVGEDGRAAVTRQWIYPHAETQWRLPTGRIEASDVDPEAAARRELQEETGIKAARLRPLGVVNGADSFTNHREHTFLATGLVRGAPDLRPGEADLQLHWLPFDQVLALVVRGEMPHAGSAFAVLAVQVSGILDNHC</sequence>
<dbReference type="Gene3D" id="3.90.79.10">
    <property type="entry name" value="Nucleoside Triphosphate Pyrophosphohydrolase"/>
    <property type="match status" value="1"/>
</dbReference>
<proteinExistence type="predicted"/>
<gene>
    <name evidence="4" type="ORF">GCM10009789_21450</name>
</gene>
<dbReference type="PROSITE" id="PS51462">
    <property type="entry name" value="NUDIX"/>
    <property type="match status" value="1"/>
</dbReference>
<dbReference type="Pfam" id="PF00293">
    <property type="entry name" value="NUDIX"/>
    <property type="match status" value="1"/>
</dbReference>
<reference evidence="5" key="1">
    <citation type="journal article" date="2019" name="Int. J. Syst. Evol. Microbiol.">
        <title>The Global Catalogue of Microorganisms (GCM) 10K type strain sequencing project: providing services to taxonomists for standard genome sequencing and annotation.</title>
        <authorList>
            <consortium name="The Broad Institute Genomics Platform"/>
            <consortium name="The Broad Institute Genome Sequencing Center for Infectious Disease"/>
            <person name="Wu L."/>
            <person name="Ma J."/>
        </authorList>
    </citation>
    <scope>NUCLEOTIDE SEQUENCE [LARGE SCALE GENOMIC DNA]</scope>
    <source>
        <strain evidence="5">JCM 14969</strain>
    </source>
</reference>
<dbReference type="PRINTS" id="PR00502">
    <property type="entry name" value="NUDIXFAMILY"/>
</dbReference>
<dbReference type="PANTHER" id="PTHR11839:SF18">
    <property type="entry name" value="NUDIX HYDROLASE DOMAIN-CONTAINING PROTEIN"/>
    <property type="match status" value="1"/>
</dbReference>
<dbReference type="PANTHER" id="PTHR11839">
    <property type="entry name" value="UDP/ADP-SUGAR PYROPHOSPHATASE"/>
    <property type="match status" value="1"/>
</dbReference>
<evidence type="ECO:0000256" key="2">
    <source>
        <dbReference type="ARBA" id="ARBA00022801"/>
    </source>
</evidence>
<dbReference type="InterPro" id="IPR015797">
    <property type="entry name" value="NUDIX_hydrolase-like_dom_sf"/>
</dbReference>
<evidence type="ECO:0000259" key="3">
    <source>
        <dbReference type="PROSITE" id="PS51462"/>
    </source>
</evidence>
<dbReference type="InterPro" id="IPR000086">
    <property type="entry name" value="NUDIX_hydrolase_dom"/>
</dbReference>
<accession>A0ABP4NXN0</accession>
<dbReference type="SUPFAM" id="SSF55811">
    <property type="entry name" value="Nudix"/>
    <property type="match status" value="1"/>
</dbReference>
<protein>
    <recommendedName>
        <fullName evidence="3">Nudix hydrolase domain-containing protein</fullName>
    </recommendedName>
</protein>